<keyword evidence="1" id="KW-0472">Membrane</keyword>
<feature type="transmembrane region" description="Helical" evidence="1">
    <location>
        <begin position="63"/>
        <end position="83"/>
    </location>
</feature>
<dbReference type="PANTHER" id="PTHR37938">
    <property type="entry name" value="BLL0215 PROTEIN"/>
    <property type="match status" value="1"/>
</dbReference>
<evidence type="ECO:0000313" key="4">
    <source>
        <dbReference type="Proteomes" id="UP001209654"/>
    </source>
</evidence>
<dbReference type="Proteomes" id="UP001209654">
    <property type="component" value="Unassembled WGS sequence"/>
</dbReference>
<feature type="transmembrane region" description="Helical" evidence="1">
    <location>
        <begin position="21"/>
        <end position="43"/>
    </location>
</feature>
<comment type="caution">
    <text evidence="3">The sequence shown here is derived from an EMBL/GenBank/DDBJ whole genome shotgun (WGS) entry which is preliminary data.</text>
</comment>
<keyword evidence="4" id="KW-1185">Reference proteome</keyword>
<evidence type="ECO:0000256" key="1">
    <source>
        <dbReference type="SAM" id="Phobius"/>
    </source>
</evidence>
<name>A0ABQ5MXH8_9MICC</name>
<dbReference type="RefSeq" id="WP_264796751.1">
    <property type="nucleotide sequence ID" value="NZ_BRVS01000020.1"/>
</dbReference>
<dbReference type="Pfam" id="PF03703">
    <property type="entry name" value="bPH_2"/>
    <property type="match status" value="1"/>
</dbReference>
<evidence type="ECO:0000313" key="3">
    <source>
        <dbReference type="EMBL" id="GLB68654.1"/>
    </source>
</evidence>
<feature type="domain" description="YdbS-like PH" evidence="2">
    <location>
        <begin position="82"/>
        <end position="155"/>
    </location>
</feature>
<proteinExistence type="predicted"/>
<organism evidence="3 4">
    <name type="scientific">Arthrobacter mangrovi</name>
    <dbReference type="NCBI Taxonomy" id="2966350"/>
    <lineage>
        <taxon>Bacteria</taxon>
        <taxon>Bacillati</taxon>
        <taxon>Actinomycetota</taxon>
        <taxon>Actinomycetes</taxon>
        <taxon>Micrococcales</taxon>
        <taxon>Micrococcaceae</taxon>
        <taxon>Arthrobacter</taxon>
    </lineage>
</organism>
<accession>A0ABQ5MXH8</accession>
<keyword evidence="1" id="KW-0812">Transmembrane</keyword>
<dbReference type="InterPro" id="IPR005182">
    <property type="entry name" value="YdbS-like_PH"/>
</dbReference>
<gene>
    <name evidence="3" type="ORF">AHIS1636_30960</name>
</gene>
<keyword evidence="1" id="KW-1133">Transmembrane helix</keyword>
<sequence length="193" mass="22074">MRLKLDPGERVIVLARPQARRLFWPFMLMLVVLGAAGFGLGWLSRAGLPEWITPWQPVLRAAVLVAAALLVLRACVVPLLRWLSTRYLLTSRRLVVRRGWGRRSEQQVLLAAIYSVRIEQDLIQRILRSGRLDADLGYGRFWRLPDVPEVARFRALVVRAIEDLPRTEFPGGFDGEDMERWQQAEYGEEGKAG</sequence>
<reference evidence="3 4" key="1">
    <citation type="journal article" date="2023" name="Int. J. Syst. Evol. Microbiol.">
        <title>Arthrobacter mangrovi sp. nov., an actinobacterium isolated from the rhizosphere of a mangrove.</title>
        <authorList>
            <person name="Hamada M."/>
            <person name="Saitou S."/>
            <person name="Enomoto N."/>
            <person name="Nanri K."/>
            <person name="Hidaka K."/>
            <person name="Miura T."/>
            <person name="Tamura T."/>
        </authorList>
    </citation>
    <scope>NUCLEOTIDE SEQUENCE [LARGE SCALE GENOMIC DNA]</scope>
    <source>
        <strain evidence="3 4">NBRC 112813</strain>
    </source>
</reference>
<dbReference type="PANTHER" id="PTHR37938:SF1">
    <property type="entry name" value="BLL0215 PROTEIN"/>
    <property type="match status" value="1"/>
</dbReference>
<protein>
    <recommendedName>
        <fullName evidence="2">YdbS-like PH domain-containing protein</fullName>
    </recommendedName>
</protein>
<evidence type="ECO:0000259" key="2">
    <source>
        <dbReference type="Pfam" id="PF03703"/>
    </source>
</evidence>
<dbReference type="EMBL" id="BRVS01000020">
    <property type="protein sequence ID" value="GLB68654.1"/>
    <property type="molecule type" value="Genomic_DNA"/>
</dbReference>